<evidence type="ECO:0000313" key="2">
    <source>
        <dbReference type="Proteomes" id="UP000295550"/>
    </source>
</evidence>
<sequence length="112" mass="12478">MSSMYENFEFITAEILGEYFDSKGITPHCMLCGHISLSVPQVSAGCNMPINMKLGTYVNVFKAESIYHESANNFYILVVCKKCGNAITIDAVQVLEWIKQKYPAIIEGDGDE</sequence>
<dbReference type="EMBL" id="PUJX01000052">
    <property type="protein sequence ID" value="TDB42653.1"/>
    <property type="molecule type" value="Genomic_DNA"/>
</dbReference>
<name>A0A4R4IPU7_PHOLU</name>
<accession>A0A4R4IPU7</accession>
<dbReference type="AlphaFoldDB" id="A0A4R4IPU7"/>
<comment type="caution">
    <text evidence="1">The sequence shown here is derived from an EMBL/GenBank/DDBJ whole genome shotgun (WGS) entry which is preliminary data.</text>
</comment>
<evidence type="ECO:0000313" key="1">
    <source>
        <dbReference type="EMBL" id="TDB42653.1"/>
    </source>
</evidence>
<dbReference type="RefSeq" id="WP_088373135.1">
    <property type="nucleotide sequence ID" value="NZ_CAWOLF010000052.1"/>
</dbReference>
<proteinExistence type="predicted"/>
<gene>
    <name evidence="1" type="ORF">C5468_24535</name>
</gene>
<dbReference type="Proteomes" id="UP000295550">
    <property type="component" value="Unassembled WGS sequence"/>
</dbReference>
<reference evidence="1 2" key="1">
    <citation type="journal article" date="2019" name="Int. J. Syst. Evol. Microbiol.">
        <title>Photorhabdus khanii subsp. guanajuatensis subsp. nov., isolated from Heterorhabditis atacamensis, and Photorhabdus luminescens subsp. mexicana subsp. nov., isolated from Heterorhabditis mexicana entomopathogenic nematodes.</title>
        <authorList>
            <person name="Machado R.A.R."/>
            <person name="Bruno P."/>
            <person name="Arce C.C.M."/>
            <person name="Liechti N."/>
            <person name="Kohler A."/>
            <person name="Bernal J."/>
            <person name="Bruggmann R."/>
            <person name="Turlings T.C.J."/>
        </authorList>
    </citation>
    <scope>NUCLEOTIDE SEQUENCE [LARGE SCALE GENOMIC DNA]</scope>
    <source>
        <strain evidence="1 2">MEX47-22</strain>
    </source>
</reference>
<organism evidence="1 2">
    <name type="scientific">Photorhabdus luminescens subsp. mexicana</name>
    <dbReference type="NCBI Taxonomy" id="2100167"/>
    <lineage>
        <taxon>Bacteria</taxon>
        <taxon>Pseudomonadati</taxon>
        <taxon>Pseudomonadota</taxon>
        <taxon>Gammaproteobacteria</taxon>
        <taxon>Enterobacterales</taxon>
        <taxon>Morganellaceae</taxon>
        <taxon>Photorhabdus</taxon>
    </lineage>
</organism>
<protein>
    <submittedName>
        <fullName evidence="1">Uncharacterized protein</fullName>
    </submittedName>
</protein>